<organism evidence="1 2">
    <name type="scientific">[Clostridium] celerecrescens 18A</name>
    <dbReference type="NCBI Taxonomy" id="1286362"/>
    <lineage>
        <taxon>Bacteria</taxon>
        <taxon>Bacillati</taxon>
        <taxon>Bacillota</taxon>
        <taxon>Clostridia</taxon>
        <taxon>Lachnospirales</taxon>
        <taxon>Lachnospiraceae</taxon>
        <taxon>Lacrimispora</taxon>
    </lineage>
</organism>
<dbReference type="Gene3D" id="3.40.1690.10">
    <property type="entry name" value="secretion proteins EscU"/>
    <property type="match status" value="1"/>
</dbReference>
<comment type="caution">
    <text evidence="1">The sequence shown here is derived from an EMBL/GenBank/DDBJ whole genome shotgun (WGS) entry which is preliminary data.</text>
</comment>
<dbReference type="Proteomes" id="UP000231092">
    <property type="component" value="Unassembled WGS sequence"/>
</dbReference>
<keyword evidence="1" id="KW-0969">Cilium</keyword>
<proteinExistence type="predicted"/>
<dbReference type="SUPFAM" id="SSF160544">
    <property type="entry name" value="EscU C-terminal domain-like"/>
    <property type="match status" value="1"/>
</dbReference>
<dbReference type="RefSeq" id="WP_100307353.1">
    <property type="nucleotide sequence ID" value="NZ_PGET01000001.1"/>
</dbReference>
<accession>A0A2M8ZCP9</accession>
<protein>
    <submittedName>
        <fullName evidence="1">Flagellar biosynthesis protein</fullName>
    </submittedName>
</protein>
<evidence type="ECO:0000313" key="2">
    <source>
        <dbReference type="Proteomes" id="UP000231092"/>
    </source>
</evidence>
<dbReference type="PANTHER" id="PTHR30531">
    <property type="entry name" value="FLAGELLAR BIOSYNTHETIC PROTEIN FLHB"/>
    <property type="match status" value="1"/>
</dbReference>
<keyword evidence="1" id="KW-0966">Cell projection</keyword>
<dbReference type="InterPro" id="IPR029025">
    <property type="entry name" value="T3SS_substrate_exporter_C"/>
</dbReference>
<dbReference type="PANTHER" id="PTHR30531:SF12">
    <property type="entry name" value="FLAGELLAR BIOSYNTHETIC PROTEIN FLHB"/>
    <property type="match status" value="1"/>
</dbReference>
<evidence type="ECO:0000313" key="1">
    <source>
        <dbReference type="EMBL" id="PJJ31195.1"/>
    </source>
</evidence>
<dbReference type="GO" id="GO:0009306">
    <property type="term" value="P:protein secretion"/>
    <property type="evidence" value="ECO:0007669"/>
    <property type="project" value="InterPro"/>
</dbReference>
<sequence>MSEFKNTLNKKAVAIKYDDAKNSAPVIVASGMGYMAEKIIETANESGVPVYEDNSLATILTQLELGSQVPEELYQAIVDIYLYFLNCVPGTVEKTVPEPINEIGEEDLMKEEIIKEETVE</sequence>
<gene>
    <name evidence="1" type="ORF">H171_4835</name>
</gene>
<dbReference type="EMBL" id="PGET01000001">
    <property type="protein sequence ID" value="PJJ31195.1"/>
    <property type="molecule type" value="Genomic_DNA"/>
</dbReference>
<dbReference type="Pfam" id="PF01312">
    <property type="entry name" value="Bac_export_2"/>
    <property type="match status" value="1"/>
</dbReference>
<reference evidence="1 2" key="1">
    <citation type="submission" date="2017-11" db="EMBL/GenBank/DDBJ databases">
        <title>Understudied soil microbes with underappreciated capabilities: Untangling the Clostridium saccharolyticum group.</title>
        <authorList>
            <person name="Leschine S."/>
        </authorList>
    </citation>
    <scope>NUCLEOTIDE SEQUENCE [LARGE SCALE GENOMIC DNA]</scope>
    <source>
        <strain evidence="1 2">18A</strain>
    </source>
</reference>
<dbReference type="InterPro" id="IPR006135">
    <property type="entry name" value="T3SS_substrate_exporter"/>
</dbReference>
<dbReference type="GO" id="GO:0005886">
    <property type="term" value="C:plasma membrane"/>
    <property type="evidence" value="ECO:0007669"/>
    <property type="project" value="TreeGrafter"/>
</dbReference>
<dbReference type="OrthoDB" id="9810419at2"/>
<keyword evidence="1" id="KW-0282">Flagellum</keyword>
<dbReference type="AlphaFoldDB" id="A0A2M8ZCP9"/>
<name>A0A2M8ZCP9_9FIRM</name>